<dbReference type="Proteomes" id="UP001374893">
    <property type="component" value="Chromosome"/>
</dbReference>
<evidence type="ECO:0000256" key="1">
    <source>
        <dbReference type="SAM" id="Phobius"/>
    </source>
</evidence>
<keyword evidence="1" id="KW-0812">Transmembrane</keyword>
<gene>
    <name evidence="2" type="ORF">HAHE_30100</name>
</gene>
<name>A0ABN6H925_9BACT</name>
<organism evidence="2 3">
    <name type="scientific">Haloferula helveola</name>
    <dbReference type="NCBI Taxonomy" id="490095"/>
    <lineage>
        <taxon>Bacteria</taxon>
        <taxon>Pseudomonadati</taxon>
        <taxon>Verrucomicrobiota</taxon>
        <taxon>Verrucomicrobiia</taxon>
        <taxon>Verrucomicrobiales</taxon>
        <taxon>Verrucomicrobiaceae</taxon>
        <taxon>Haloferula</taxon>
    </lineage>
</organism>
<reference evidence="2 3" key="1">
    <citation type="submission" date="2021-06" db="EMBL/GenBank/DDBJ databases">
        <title>Complete genome of Haloferula helveola possessing various polysaccharide degrading enzymes.</title>
        <authorList>
            <person name="Takami H."/>
            <person name="Huang C."/>
            <person name="Hamasaki K."/>
        </authorList>
    </citation>
    <scope>NUCLEOTIDE SEQUENCE [LARGE SCALE GENOMIC DNA]</scope>
    <source>
        <strain evidence="2 3">CN-1</strain>
    </source>
</reference>
<proteinExistence type="predicted"/>
<keyword evidence="1" id="KW-0472">Membrane</keyword>
<keyword evidence="1" id="KW-1133">Transmembrane helix</keyword>
<keyword evidence="3" id="KW-1185">Reference proteome</keyword>
<evidence type="ECO:0000313" key="2">
    <source>
        <dbReference type="EMBL" id="BCX49102.1"/>
    </source>
</evidence>
<protein>
    <submittedName>
        <fullName evidence="2">Uncharacterized protein</fullName>
    </submittedName>
</protein>
<accession>A0ABN6H925</accession>
<feature type="transmembrane region" description="Helical" evidence="1">
    <location>
        <begin position="12"/>
        <end position="30"/>
    </location>
</feature>
<evidence type="ECO:0000313" key="3">
    <source>
        <dbReference type="Proteomes" id="UP001374893"/>
    </source>
</evidence>
<dbReference type="EMBL" id="AP024702">
    <property type="protein sequence ID" value="BCX49102.1"/>
    <property type="molecule type" value="Genomic_DNA"/>
</dbReference>
<sequence length="729" mass="80847">MESKRKRAPRGYASYVTVLTLGIIVLVMLLNSYRTSIRAHAAQKEVTLRIDYDSKEEATLRAIVPIAANRAMRCMQHQSAAGNNDYELRWQRIFRAAIDESNSAYAVESAVLREFGLQDAVDANPGDKQLYASETFRAYDRDNRYTTPGINQDFGLGFPVPLESVSSQVNDLDHTWPIISDKKHYGSLAAEKVGASVEDYPQFNLIPYPEIRFGYAEPGEMFVAKRNWWAFKMNLSEHHDNITKLRKRTREFVFSIYEVPSQLGISAEAFTVLGQYEDGTEWQNFTIQGGVFASRARIGSGLNLDRISGRHGLEIDANATFGDEAAPGTIESGSDGGLTANPFAPGVRESYELENGDFLPVSLASESGRAAFIPINRGVEFFDRFAHNQETQTVSPTTWNNYSVGALQCAMHLDITDVKDADDPYPSELEFSFLKNGLRQTVEIGLEEGNDIGLPPGYIYIADENETVFFEQPVDVAYGKNGSYYFEEEVVGSVTFENARFGDPLVGTFKAGYYRPSYPFEVKMLHDAKPCIEVYPERFPDFLAQLGADSVEVNHSLSINVDYPGSAYLQKPSIPCTELDYGVILKECGDLTPYPKGFSLVTNLRLYIADDFNVAETTPPAGSGIPTPYYPPCSLFAPEKRYGAEDIPFRLKLGGQMGSLAGGADTGTESVHLFDLKTAMEGDVAHDKIEVNLSPIKHPAALPPISMMNWLVVLEERRSEMYTGKAAAN</sequence>